<dbReference type="InterPro" id="IPR006385">
    <property type="entry name" value="HAD_hydro_SerB1"/>
</dbReference>
<dbReference type="Pfam" id="PF01553">
    <property type="entry name" value="Acyltransferase"/>
    <property type="match status" value="1"/>
</dbReference>
<name>A0ABN1ANP3_9SPHN</name>
<dbReference type="CDD" id="cd02612">
    <property type="entry name" value="HAD_PGPPase"/>
    <property type="match status" value="1"/>
</dbReference>
<dbReference type="SUPFAM" id="SSF56784">
    <property type="entry name" value="HAD-like"/>
    <property type="match status" value="1"/>
</dbReference>
<accession>A0ABN1ANP3</accession>
<feature type="compositionally biased region" description="Basic residues" evidence="10">
    <location>
        <begin position="546"/>
        <end position="576"/>
    </location>
</feature>
<dbReference type="PANTHER" id="PTHR10434:SF66">
    <property type="entry name" value="PHOSPHOLIPID_GLYCEROL ACYLTRANSFERASE DOMAIN-CONTAINING PROTEIN"/>
    <property type="match status" value="1"/>
</dbReference>
<proteinExistence type="inferred from homology"/>
<feature type="domain" description="Phospholipid/glycerol acyltransferase" evidence="11">
    <location>
        <begin position="308"/>
        <end position="423"/>
    </location>
</feature>
<keyword evidence="12" id="KW-0378">Hydrolase</keyword>
<evidence type="ECO:0000259" key="11">
    <source>
        <dbReference type="SMART" id="SM00563"/>
    </source>
</evidence>
<dbReference type="InterPro" id="IPR002123">
    <property type="entry name" value="Plipid/glycerol_acylTrfase"/>
</dbReference>
<evidence type="ECO:0000256" key="2">
    <source>
        <dbReference type="ARBA" id="ARBA00004728"/>
    </source>
</evidence>
<dbReference type="NCBIfam" id="TIGR00530">
    <property type="entry name" value="AGP_acyltrn"/>
    <property type="match status" value="1"/>
</dbReference>
<comment type="similarity">
    <text evidence="4 9">Belongs to the 1-acyl-sn-glycerol-3-phosphate acyltransferase family.</text>
</comment>
<evidence type="ECO:0000256" key="4">
    <source>
        <dbReference type="ARBA" id="ARBA00008655"/>
    </source>
</evidence>
<keyword evidence="9" id="KW-1208">Phospholipid metabolism</keyword>
<dbReference type="InterPro" id="IPR023214">
    <property type="entry name" value="HAD_sf"/>
</dbReference>
<comment type="domain">
    <text evidence="9">The HXXXXD motif is essential for acyltransferase activity and may constitute the binding site for the phosphate moiety of the glycerol-3-phosphate.</text>
</comment>
<dbReference type="CDD" id="cd07989">
    <property type="entry name" value="LPLAT_AGPAT-like"/>
    <property type="match status" value="1"/>
</dbReference>
<dbReference type="RefSeq" id="WP_229953580.1">
    <property type="nucleotide sequence ID" value="NZ_BAAAEM010000003.1"/>
</dbReference>
<evidence type="ECO:0000256" key="1">
    <source>
        <dbReference type="ARBA" id="ARBA00001141"/>
    </source>
</evidence>
<dbReference type="NCBIfam" id="TIGR01488">
    <property type="entry name" value="HAD-SF-IB"/>
    <property type="match status" value="1"/>
</dbReference>
<evidence type="ECO:0000256" key="3">
    <source>
        <dbReference type="ARBA" id="ARBA00005189"/>
    </source>
</evidence>
<comment type="catalytic activity">
    <reaction evidence="1 9">
        <text>a 1-acyl-sn-glycero-3-phosphate + an acyl-CoA = a 1,2-diacyl-sn-glycero-3-phosphate + CoA</text>
        <dbReference type="Rhea" id="RHEA:19709"/>
        <dbReference type="ChEBI" id="CHEBI:57287"/>
        <dbReference type="ChEBI" id="CHEBI:57970"/>
        <dbReference type="ChEBI" id="CHEBI:58342"/>
        <dbReference type="ChEBI" id="CHEBI:58608"/>
        <dbReference type="EC" id="2.3.1.51"/>
    </reaction>
</comment>
<dbReference type="PANTHER" id="PTHR10434">
    <property type="entry name" value="1-ACYL-SN-GLYCEROL-3-PHOSPHATE ACYLTRANSFERASE"/>
    <property type="match status" value="1"/>
</dbReference>
<comment type="caution">
    <text evidence="12">The sequence shown here is derived from an EMBL/GenBank/DDBJ whole genome shotgun (WGS) entry which is preliminary data.</text>
</comment>
<comment type="pathway">
    <text evidence="2">Phospholipid metabolism; CDP-diacylglycerol biosynthesis; CDP-diacylglycerol from sn-glycerol 3-phosphate: step 2/3.</text>
</comment>
<feature type="region of interest" description="Disordered" evidence="10">
    <location>
        <begin position="500"/>
        <end position="576"/>
    </location>
</feature>
<keyword evidence="9" id="KW-0443">Lipid metabolism</keyword>
<evidence type="ECO:0000256" key="10">
    <source>
        <dbReference type="SAM" id="MobiDB-lite"/>
    </source>
</evidence>
<keyword evidence="9" id="KW-0444">Lipid biosynthesis</keyword>
<evidence type="ECO:0000256" key="6">
    <source>
        <dbReference type="ARBA" id="ARBA00016139"/>
    </source>
</evidence>
<dbReference type="InterPro" id="IPR036412">
    <property type="entry name" value="HAD-like_sf"/>
</dbReference>
<dbReference type="SUPFAM" id="SSF69593">
    <property type="entry name" value="Glycerol-3-phosphate (1)-acyltransferase"/>
    <property type="match status" value="1"/>
</dbReference>
<evidence type="ECO:0000256" key="7">
    <source>
        <dbReference type="ARBA" id="ARBA00022679"/>
    </source>
</evidence>
<keyword evidence="8 9" id="KW-0012">Acyltransferase</keyword>
<dbReference type="EC" id="2.3.1.51" evidence="5 9"/>
<dbReference type="EMBL" id="BAAAEM010000003">
    <property type="protein sequence ID" value="GAA0480802.1"/>
    <property type="molecule type" value="Genomic_DNA"/>
</dbReference>
<dbReference type="Gene3D" id="1.20.1440.100">
    <property type="entry name" value="SG protein - dephosphorylation function"/>
    <property type="match status" value="1"/>
</dbReference>
<sequence length="576" mass="62813">MVDRDTHLEDVLKAPEGPHIAALFDFDGTIIAGYSATAMLWEKIKRREMTAEELVETANVMAQYSMGSMGFSGLMTAASKFMKGVTEDSYFEFGEELYQKHIARKVYPESRALIEAHMAKGHTVAIVSSATIYQIEPTARDLNIEHVLCSQYEVENGEFTGNIIRPLCFGEGKVIAAEKLAEEYKLDLDKSYFYSDSYDDIELLERVGKPRPLNPNSKLTEVAKERDWPLQKFDSRGQGKPVDYLRTIYATGSLVTSFVAGLPIWALTGSQREATNFSTGLFGDIATALTGVELDISGEENLWVNRPCIFVFNHQSKADVMIMAKLVRKDVGGIAKKEVKDTPVIGKVMEMAGTVFVDRADGRNAIKAMEPLVDAIKVDGKSICIAPEGTRTLSPKVGPFKKGAFHLAMQAGVPMVPIVIHNAGDVAPKNEFVMRPATVKVDILPPVDTSKWKKTTLDDHVAEVRGMFLKALGQNDEDLVPVAAKPGAKRTTATSVKKAKVTRKAVPKKATPAARKNSQPQKTAAKKAGATKTVKLSARAASTKKVATKKAPTRKPVAKKAVARKATPKKASGSKK</sequence>
<reference evidence="12 13" key="1">
    <citation type="journal article" date="2019" name="Int. J. Syst. Evol. Microbiol.">
        <title>The Global Catalogue of Microorganisms (GCM) 10K type strain sequencing project: providing services to taxonomists for standard genome sequencing and annotation.</title>
        <authorList>
            <consortium name="The Broad Institute Genomics Platform"/>
            <consortium name="The Broad Institute Genome Sequencing Center for Infectious Disease"/>
            <person name="Wu L."/>
            <person name="Ma J."/>
        </authorList>
    </citation>
    <scope>NUCLEOTIDE SEQUENCE [LARGE SCALE GENOMIC DNA]</scope>
    <source>
        <strain evidence="12 13">JCM 14162</strain>
    </source>
</reference>
<keyword evidence="9" id="KW-0594">Phospholipid biosynthesis</keyword>
<evidence type="ECO:0000256" key="8">
    <source>
        <dbReference type="ARBA" id="ARBA00023315"/>
    </source>
</evidence>
<dbReference type="Pfam" id="PF12710">
    <property type="entry name" value="HAD"/>
    <property type="match status" value="1"/>
</dbReference>
<dbReference type="NCBIfam" id="TIGR01490">
    <property type="entry name" value="HAD-SF-IB-hyp1"/>
    <property type="match status" value="1"/>
</dbReference>
<dbReference type="GO" id="GO:0016787">
    <property type="term" value="F:hydrolase activity"/>
    <property type="evidence" value="ECO:0007669"/>
    <property type="project" value="UniProtKB-KW"/>
</dbReference>
<gene>
    <name evidence="12" type="ORF">GCM10009096_23620</name>
</gene>
<protein>
    <recommendedName>
        <fullName evidence="6 9">1-acyl-sn-glycerol-3-phosphate acyltransferase</fullName>
        <ecNumber evidence="5 9">2.3.1.51</ecNumber>
    </recommendedName>
</protein>
<dbReference type="Gene3D" id="3.40.50.1000">
    <property type="entry name" value="HAD superfamily/HAD-like"/>
    <property type="match status" value="1"/>
</dbReference>
<evidence type="ECO:0000313" key="12">
    <source>
        <dbReference type="EMBL" id="GAA0480802.1"/>
    </source>
</evidence>
<evidence type="ECO:0000313" key="13">
    <source>
        <dbReference type="Proteomes" id="UP001500713"/>
    </source>
</evidence>
<organism evidence="12 13">
    <name type="scientific">Parasphingorhabdus litoris</name>
    <dbReference type="NCBI Taxonomy" id="394733"/>
    <lineage>
        <taxon>Bacteria</taxon>
        <taxon>Pseudomonadati</taxon>
        <taxon>Pseudomonadota</taxon>
        <taxon>Alphaproteobacteria</taxon>
        <taxon>Sphingomonadales</taxon>
        <taxon>Sphingomonadaceae</taxon>
        <taxon>Parasphingorhabdus</taxon>
    </lineage>
</organism>
<comment type="pathway">
    <text evidence="3">Lipid metabolism.</text>
</comment>
<keyword evidence="13" id="KW-1185">Reference proteome</keyword>
<evidence type="ECO:0000256" key="9">
    <source>
        <dbReference type="RuleBase" id="RU361267"/>
    </source>
</evidence>
<keyword evidence="7 9" id="KW-0808">Transferase</keyword>
<evidence type="ECO:0000256" key="5">
    <source>
        <dbReference type="ARBA" id="ARBA00013211"/>
    </source>
</evidence>
<feature type="compositionally biased region" description="Low complexity" evidence="10">
    <location>
        <begin position="522"/>
        <end position="545"/>
    </location>
</feature>
<dbReference type="Proteomes" id="UP001500713">
    <property type="component" value="Unassembled WGS sequence"/>
</dbReference>
<dbReference type="InterPro" id="IPR004552">
    <property type="entry name" value="AGP_acyltrans"/>
</dbReference>
<dbReference type="SMART" id="SM00563">
    <property type="entry name" value="PlsC"/>
    <property type="match status" value="1"/>
</dbReference>